<evidence type="ECO:0000256" key="1">
    <source>
        <dbReference type="SAM" id="MobiDB-lite"/>
    </source>
</evidence>
<evidence type="ECO:0000313" key="2">
    <source>
        <dbReference type="EMBL" id="GBP54974.1"/>
    </source>
</evidence>
<feature type="region of interest" description="Disordered" evidence="1">
    <location>
        <begin position="1"/>
        <end position="26"/>
    </location>
</feature>
<accession>A0A4C1WY29</accession>
<evidence type="ECO:0000313" key="3">
    <source>
        <dbReference type="Proteomes" id="UP000299102"/>
    </source>
</evidence>
<organism evidence="2 3">
    <name type="scientific">Eumeta variegata</name>
    <name type="common">Bagworm moth</name>
    <name type="synonym">Eumeta japonica</name>
    <dbReference type="NCBI Taxonomy" id="151549"/>
    <lineage>
        <taxon>Eukaryota</taxon>
        <taxon>Metazoa</taxon>
        <taxon>Ecdysozoa</taxon>
        <taxon>Arthropoda</taxon>
        <taxon>Hexapoda</taxon>
        <taxon>Insecta</taxon>
        <taxon>Pterygota</taxon>
        <taxon>Neoptera</taxon>
        <taxon>Endopterygota</taxon>
        <taxon>Lepidoptera</taxon>
        <taxon>Glossata</taxon>
        <taxon>Ditrysia</taxon>
        <taxon>Tineoidea</taxon>
        <taxon>Psychidae</taxon>
        <taxon>Oiketicinae</taxon>
        <taxon>Eumeta</taxon>
    </lineage>
</organism>
<protein>
    <submittedName>
        <fullName evidence="2">Uncharacterized protein</fullName>
    </submittedName>
</protein>
<sequence length="70" mass="8092">MVNATHGHSQHQRSHHCVADPLGRNRISNGEKLGILERERTQLYTYLMPGEQWSLGIFIKMLIIDFPVYS</sequence>
<comment type="caution">
    <text evidence="2">The sequence shown here is derived from an EMBL/GenBank/DDBJ whole genome shotgun (WGS) entry which is preliminary data.</text>
</comment>
<dbReference type="EMBL" id="BGZK01000658">
    <property type="protein sequence ID" value="GBP54974.1"/>
    <property type="molecule type" value="Genomic_DNA"/>
</dbReference>
<dbReference type="AlphaFoldDB" id="A0A4C1WY29"/>
<reference evidence="2 3" key="1">
    <citation type="journal article" date="2019" name="Commun. Biol.">
        <title>The bagworm genome reveals a unique fibroin gene that provides high tensile strength.</title>
        <authorList>
            <person name="Kono N."/>
            <person name="Nakamura H."/>
            <person name="Ohtoshi R."/>
            <person name="Tomita M."/>
            <person name="Numata K."/>
            <person name="Arakawa K."/>
        </authorList>
    </citation>
    <scope>NUCLEOTIDE SEQUENCE [LARGE SCALE GENOMIC DNA]</scope>
</reference>
<keyword evidence="3" id="KW-1185">Reference proteome</keyword>
<proteinExistence type="predicted"/>
<gene>
    <name evidence="2" type="ORF">EVAR_50419_1</name>
</gene>
<name>A0A4C1WY29_EUMVA</name>
<dbReference type="Proteomes" id="UP000299102">
    <property type="component" value="Unassembled WGS sequence"/>
</dbReference>